<dbReference type="RefSeq" id="WP_265423979.1">
    <property type="nucleotide sequence ID" value="NZ_JAPFPW010000003.1"/>
</dbReference>
<proteinExistence type="predicted"/>
<accession>A0ABT3N7V8</accession>
<protein>
    <submittedName>
        <fullName evidence="1">Periplasmic heavy metal sensor</fullName>
    </submittedName>
</protein>
<dbReference type="EMBL" id="JAPFPW010000003">
    <property type="protein sequence ID" value="MCW7753122.1"/>
    <property type="molecule type" value="Genomic_DNA"/>
</dbReference>
<sequence length="127" mass="13611">MKKLIVGILGAGLIGLVAVQSFAWHGGGSMRGKGMGTCMDMSPEDRASFMKETTELRVAMETNRAELAAVMAEEHPNQARVEALFQEMARHKAAMALKARERGLTGMGEGCPCTGMRHSRKGGASMQ</sequence>
<keyword evidence="2" id="KW-1185">Reference proteome</keyword>
<dbReference type="Proteomes" id="UP001209681">
    <property type="component" value="Unassembled WGS sequence"/>
</dbReference>
<dbReference type="Gene3D" id="1.20.120.1490">
    <property type="match status" value="1"/>
</dbReference>
<name>A0ABT3N7V8_9BACT</name>
<reference evidence="1 2" key="1">
    <citation type="submission" date="2022-11" db="EMBL/GenBank/DDBJ databases">
        <title>Desulfobotulus tamanensis H1 sp. nov. - anaerobic, alkaliphilic, sulphate reducing bacterium isolated from terrestrial mud volcano.</title>
        <authorList>
            <person name="Frolova A."/>
            <person name="Merkel A.Y."/>
            <person name="Slobodkin A.I."/>
        </authorList>
    </citation>
    <scope>NUCLEOTIDE SEQUENCE [LARGE SCALE GENOMIC DNA]</scope>
    <source>
        <strain evidence="1 2">H1</strain>
    </source>
</reference>
<evidence type="ECO:0000313" key="2">
    <source>
        <dbReference type="Proteomes" id="UP001209681"/>
    </source>
</evidence>
<comment type="caution">
    <text evidence="1">The sequence shown here is derived from an EMBL/GenBank/DDBJ whole genome shotgun (WGS) entry which is preliminary data.</text>
</comment>
<evidence type="ECO:0000313" key="1">
    <source>
        <dbReference type="EMBL" id="MCW7753122.1"/>
    </source>
</evidence>
<gene>
    <name evidence="1" type="ORF">OOT00_03880</name>
</gene>
<organism evidence="1 2">
    <name type="scientific">Desulfobotulus pelophilus</name>
    <dbReference type="NCBI Taxonomy" id="2823377"/>
    <lineage>
        <taxon>Bacteria</taxon>
        <taxon>Pseudomonadati</taxon>
        <taxon>Thermodesulfobacteriota</taxon>
        <taxon>Desulfobacteria</taxon>
        <taxon>Desulfobacterales</taxon>
        <taxon>Desulfobacteraceae</taxon>
        <taxon>Desulfobotulus</taxon>
    </lineage>
</organism>